<protein>
    <submittedName>
        <fullName evidence="2">Uncharacterized protein</fullName>
    </submittedName>
</protein>
<feature type="chain" id="PRO_5032573858" evidence="1">
    <location>
        <begin position="26"/>
        <end position="320"/>
    </location>
</feature>
<keyword evidence="3" id="KW-1185">Reference proteome</keyword>
<dbReference type="EMBL" id="WJXA01000003">
    <property type="protein sequence ID" value="KAF7148079.1"/>
    <property type="molecule type" value="Genomic_DNA"/>
</dbReference>
<proteinExistence type="predicted"/>
<evidence type="ECO:0000313" key="3">
    <source>
        <dbReference type="Proteomes" id="UP000626092"/>
    </source>
</evidence>
<dbReference type="Proteomes" id="UP000626092">
    <property type="component" value="Unassembled WGS sequence"/>
</dbReference>
<name>A0A834LTY3_RHOSS</name>
<evidence type="ECO:0000256" key="1">
    <source>
        <dbReference type="SAM" id="SignalP"/>
    </source>
</evidence>
<sequence>MVAAHTSNYLLLAIIVVATASVAQATVIISGVNVSGVIVTGVYVQPAGLTIIGVRVNISLSCDGGATTIGTQATIIGRIGVFKVATTTGIGLNGTLFDQSRCAVYAYAPIPNLPANASAIASASLRGLQVLEGVQLVVQNGQINIIPNLGSSIGIYSTATFSPASESLIGDKKLTISRFPAPKSAGIALVLSLSLSAPKSTVDFSIFWGLSSILDIMNLNALTTVLVMLAMNLVSSVINIEISHNDLYLLFVLLQGGCRTGMVNVTNAYDLPARSIQPIRCLLGVLVFLAAKFGIIKDAEEAAEFQDFIICAENGRKQRK</sequence>
<feature type="signal peptide" evidence="1">
    <location>
        <begin position="1"/>
        <end position="25"/>
    </location>
</feature>
<accession>A0A834LTY3</accession>
<organism evidence="2 3">
    <name type="scientific">Rhododendron simsii</name>
    <name type="common">Sims's rhododendron</name>
    <dbReference type="NCBI Taxonomy" id="118357"/>
    <lineage>
        <taxon>Eukaryota</taxon>
        <taxon>Viridiplantae</taxon>
        <taxon>Streptophyta</taxon>
        <taxon>Embryophyta</taxon>
        <taxon>Tracheophyta</taxon>
        <taxon>Spermatophyta</taxon>
        <taxon>Magnoliopsida</taxon>
        <taxon>eudicotyledons</taxon>
        <taxon>Gunneridae</taxon>
        <taxon>Pentapetalae</taxon>
        <taxon>asterids</taxon>
        <taxon>Ericales</taxon>
        <taxon>Ericaceae</taxon>
        <taxon>Ericoideae</taxon>
        <taxon>Rhodoreae</taxon>
        <taxon>Rhododendron</taxon>
    </lineage>
</organism>
<comment type="caution">
    <text evidence="2">The sequence shown here is derived from an EMBL/GenBank/DDBJ whole genome shotgun (WGS) entry which is preliminary data.</text>
</comment>
<dbReference type="AlphaFoldDB" id="A0A834LTY3"/>
<gene>
    <name evidence="2" type="ORF">RHSIM_Rhsim03G0041100</name>
</gene>
<keyword evidence="1" id="KW-0732">Signal</keyword>
<evidence type="ECO:0000313" key="2">
    <source>
        <dbReference type="EMBL" id="KAF7148079.1"/>
    </source>
</evidence>
<reference evidence="2" key="1">
    <citation type="submission" date="2019-11" db="EMBL/GenBank/DDBJ databases">
        <authorList>
            <person name="Liu Y."/>
            <person name="Hou J."/>
            <person name="Li T.-Q."/>
            <person name="Guan C.-H."/>
            <person name="Wu X."/>
            <person name="Wu H.-Z."/>
            <person name="Ling F."/>
            <person name="Zhang R."/>
            <person name="Shi X.-G."/>
            <person name="Ren J.-P."/>
            <person name="Chen E.-F."/>
            <person name="Sun J.-M."/>
        </authorList>
    </citation>
    <scope>NUCLEOTIDE SEQUENCE</scope>
    <source>
        <strain evidence="2">Adult_tree_wgs_1</strain>
        <tissue evidence="2">Leaves</tissue>
    </source>
</reference>